<dbReference type="GO" id="GO:0005829">
    <property type="term" value="C:cytosol"/>
    <property type="evidence" value="ECO:0007669"/>
    <property type="project" value="TreeGrafter"/>
</dbReference>
<keyword evidence="4" id="KW-1185">Reference proteome</keyword>
<dbReference type="InterPro" id="IPR015421">
    <property type="entry name" value="PyrdxlP-dep_Trfase_major"/>
</dbReference>
<dbReference type="Proteomes" id="UP001309876">
    <property type="component" value="Unassembled WGS sequence"/>
</dbReference>
<gene>
    <name evidence="3" type="ORF">LTR05_006268</name>
</gene>
<dbReference type="PANTHER" id="PTHR43094:SF2">
    <property type="entry name" value="AMINOTRANSFERASE, CLASS III (AFU_ORTHOLOGUE AFUA_1G16810)"/>
    <property type="match status" value="1"/>
</dbReference>
<dbReference type="EMBL" id="JAVRRJ010000006">
    <property type="protein sequence ID" value="KAK5083763.1"/>
    <property type="molecule type" value="Genomic_DNA"/>
</dbReference>
<evidence type="ECO:0008006" key="5">
    <source>
        <dbReference type="Google" id="ProtNLM"/>
    </source>
</evidence>
<comment type="caution">
    <text evidence="3">The sequence shown here is derived from an EMBL/GenBank/DDBJ whole genome shotgun (WGS) entry which is preliminary data.</text>
</comment>
<evidence type="ECO:0000256" key="2">
    <source>
        <dbReference type="RuleBase" id="RU003560"/>
    </source>
</evidence>
<keyword evidence="1 2" id="KW-0663">Pyridoxal phosphate</keyword>
<dbReference type="AlphaFoldDB" id="A0AAN7Y9Q4"/>
<accession>A0AAN7Y9Q4</accession>
<name>A0AAN7Y9Q4_9EURO</name>
<dbReference type="GO" id="GO:0008483">
    <property type="term" value="F:transaminase activity"/>
    <property type="evidence" value="ECO:0007669"/>
    <property type="project" value="InterPro"/>
</dbReference>
<dbReference type="CDD" id="cd00610">
    <property type="entry name" value="OAT_like"/>
    <property type="match status" value="1"/>
</dbReference>
<organism evidence="3 4">
    <name type="scientific">Lithohypha guttulata</name>
    <dbReference type="NCBI Taxonomy" id="1690604"/>
    <lineage>
        <taxon>Eukaryota</taxon>
        <taxon>Fungi</taxon>
        <taxon>Dikarya</taxon>
        <taxon>Ascomycota</taxon>
        <taxon>Pezizomycotina</taxon>
        <taxon>Eurotiomycetes</taxon>
        <taxon>Chaetothyriomycetidae</taxon>
        <taxon>Chaetothyriales</taxon>
        <taxon>Trichomeriaceae</taxon>
        <taxon>Lithohypha</taxon>
    </lineage>
</organism>
<protein>
    <recommendedName>
        <fullName evidence="5">Aminotransferase</fullName>
    </recommendedName>
</protein>
<dbReference type="PANTHER" id="PTHR43094">
    <property type="entry name" value="AMINOTRANSFERASE"/>
    <property type="match status" value="1"/>
</dbReference>
<proteinExistence type="inferred from homology"/>
<comment type="similarity">
    <text evidence="2">Belongs to the class-III pyridoxal-phosphate-dependent aminotransferase family.</text>
</comment>
<evidence type="ECO:0000313" key="3">
    <source>
        <dbReference type="EMBL" id="KAK5083763.1"/>
    </source>
</evidence>
<dbReference type="InterPro" id="IPR015422">
    <property type="entry name" value="PyrdxlP-dep_Trfase_small"/>
</dbReference>
<evidence type="ECO:0000313" key="4">
    <source>
        <dbReference type="Proteomes" id="UP001309876"/>
    </source>
</evidence>
<dbReference type="InterPro" id="IPR005814">
    <property type="entry name" value="Aminotrans_3"/>
</dbReference>
<dbReference type="NCBIfam" id="NF005685">
    <property type="entry name" value="PRK07483.1"/>
    <property type="match status" value="1"/>
</dbReference>
<dbReference type="Pfam" id="PF00202">
    <property type="entry name" value="Aminotran_3"/>
    <property type="match status" value="1"/>
</dbReference>
<evidence type="ECO:0000256" key="1">
    <source>
        <dbReference type="ARBA" id="ARBA00022898"/>
    </source>
</evidence>
<dbReference type="Gene3D" id="3.90.1150.10">
    <property type="entry name" value="Aspartate Aminotransferase, domain 1"/>
    <property type="match status" value="1"/>
</dbReference>
<reference evidence="3 4" key="1">
    <citation type="submission" date="2023-08" db="EMBL/GenBank/DDBJ databases">
        <title>Black Yeasts Isolated from many extreme environments.</title>
        <authorList>
            <person name="Coleine C."/>
            <person name="Stajich J.E."/>
            <person name="Selbmann L."/>
        </authorList>
    </citation>
    <scope>NUCLEOTIDE SEQUENCE [LARGE SCALE GENOMIC DNA]</scope>
    <source>
        <strain evidence="3 4">CCFEE 5910</strain>
    </source>
</reference>
<dbReference type="Gene3D" id="3.40.640.10">
    <property type="entry name" value="Type I PLP-dependent aspartate aminotransferase-like (Major domain)"/>
    <property type="match status" value="1"/>
</dbReference>
<sequence>MIQREPTATKQNVDTDSYAEVLQVEEPDLMADATDSGAVMHRSLHEQPSRVVASEGLYLHLENGQKFLDATGGAAVACLGHNNPIIKKAIMDQLDKVAYTGTIFYSTQAAEELCSLLIRGTNGVMSRAFICSSGSEANEAAMKMARQYFVELEGPETKRYRFISRQQSYHGTTLGSLGLGGHVLRRKIYEPMLSPSISRVSPCFAYRGKRNEEKVDDYVRRLAEELDAEFQRLGPETVCAFVAEPVVGAALGCVPPVPGYFAAMKEVCERYGALFISDEVMSGMGRCGYLHAWQSPMVDVKPDLQTLGKGLSGGYQPVAALLVSKKIVGVMTQGTGVFSHGQTYQAHPVGCAAAASVQKVIMQPGTMEQVRQLGNALEQGLKACLADKWYIGNIRGMGLFWGIEFVADKLTKEPFPPEMQVAAGIHKLGMQEPHMISLYPGTGSVEGTRGDFVLLAPPYTSTLQEIDLIVKTTVSVVTSFFEKEKLINSKHPQ</sequence>
<dbReference type="GO" id="GO:0030170">
    <property type="term" value="F:pyridoxal phosphate binding"/>
    <property type="evidence" value="ECO:0007669"/>
    <property type="project" value="InterPro"/>
</dbReference>
<dbReference type="InterPro" id="IPR015424">
    <property type="entry name" value="PyrdxlP-dep_Trfase"/>
</dbReference>
<dbReference type="SUPFAM" id="SSF53383">
    <property type="entry name" value="PLP-dependent transferases"/>
    <property type="match status" value="1"/>
</dbReference>